<feature type="domain" description="TadE-like" evidence="2">
    <location>
        <begin position="18"/>
        <end position="60"/>
    </location>
</feature>
<proteinExistence type="predicted"/>
<evidence type="ECO:0000259" key="2">
    <source>
        <dbReference type="Pfam" id="PF07811"/>
    </source>
</evidence>
<name>A4TWB2_9PROT</name>
<accession>A4TWB2</accession>
<keyword evidence="1" id="KW-1133">Transmembrane helix</keyword>
<dbReference type="RefSeq" id="WP_106002041.1">
    <property type="nucleotide sequence ID" value="NZ_CP027527.1"/>
</dbReference>
<dbReference type="Pfam" id="PF07811">
    <property type="entry name" value="TadE"/>
    <property type="match status" value="1"/>
</dbReference>
<keyword evidence="1" id="KW-0472">Membrane</keyword>
<organism evidence="3">
    <name type="scientific">Magnetospirillum gryphiswaldense</name>
    <dbReference type="NCBI Taxonomy" id="55518"/>
    <lineage>
        <taxon>Bacteria</taxon>
        <taxon>Pseudomonadati</taxon>
        <taxon>Pseudomonadota</taxon>
        <taxon>Alphaproteobacteria</taxon>
        <taxon>Rhodospirillales</taxon>
        <taxon>Rhodospirillaceae</taxon>
        <taxon>Magnetospirillum</taxon>
    </lineage>
</organism>
<gene>
    <name evidence="3" type="ORF">MGR_1744</name>
</gene>
<reference evidence="3" key="1">
    <citation type="journal article" date="2007" name="J. Bacteriol.">
        <title>Comparative genome analysis of four magnetotactic bacteria reveals a complex set of group-specific genes implicated in magnetosome biomineralization and function.</title>
        <authorList>
            <person name="Richter M."/>
            <person name="Kube M."/>
            <person name="Bazylinski D.A."/>
            <person name="Lombardot T."/>
            <person name="Gloeckner F.O."/>
            <person name="Reinhardt R."/>
            <person name="Schueler D."/>
        </authorList>
    </citation>
    <scope>NUCLEOTIDE SEQUENCE</scope>
    <source>
        <strain evidence="3">MSR-1</strain>
    </source>
</reference>
<keyword evidence="1" id="KW-0812">Transmembrane</keyword>
<feature type="transmembrane region" description="Helical" evidence="1">
    <location>
        <begin position="21"/>
        <end position="46"/>
    </location>
</feature>
<dbReference type="InterPro" id="IPR012495">
    <property type="entry name" value="TadE-like_dom"/>
</dbReference>
<dbReference type="AlphaFoldDB" id="A4TWB2"/>
<protein>
    <recommendedName>
        <fullName evidence="2">TadE-like domain-containing protein</fullName>
    </recommendedName>
</protein>
<evidence type="ECO:0000313" key="3">
    <source>
        <dbReference type="EMBL" id="CAM74919.1"/>
    </source>
</evidence>
<sequence length="174" mass="18630">MRFPLTKILHRLRGDSRGSTAVEFALVALPFFLMIAGMVETGYVAFKAAVMEGATREAARQVRTGVVQGAGDAAARFQQEFCPNLIGLFPCQDFYFDVRSFADFATIALPAPVFDAAGIPTNVQFSPGGANTVVTVRVIHVHSFITPLIGSLMGGGDGTLPLISTTVMRTEPFE</sequence>
<evidence type="ECO:0000256" key="1">
    <source>
        <dbReference type="SAM" id="Phobius"/>
    </source>
</evidence>
<dbReference type="EMBL" id="CU459003">
    <property type="protein sequence ID" value="CAM74919.1"/>
    <property type="molecule type" value="Genomic_DNA"/>
</dbReference>